<name>A0ABR0WZ80_REHGL</name>
<dbReference type="Proteomes" id="UP001318860">
    <property type="component" value="Unassembled WGS sequence"/>
</dbReference>
<feature type="compositionally biased region" description="Polar residues" evidence="1">
    <location>
        <begin position="222"/>
        <end position="232"/>
    </location>
</feature>
<accession>A0ABR0WZ80</accession>
<dbReference type="InterPro" id="IPR045892">
    <property type="entry name" value="CrtISO-like"/>
</dbReference>
<keyword evidence="3" id="KW-1185">Reference proteome</keyword>
<protein>
    <recommendedName>
        <fullName evidence="4">Carotenoid isomerase</fullName>
    </recommendedName>
</protein>
<dbReference type="Gene3D" id="3.50.50.60">
    <property type="entry name" value="FAD/NAD(P)-binding domain"/>
    <property type="match status" value="1"/>
</dbReference>
<evidence type="ECO:0000313" key="3">
    <source>
        <dbReference type="Proteomes" id="UP001318860"/>
    </source>
</evidence>
<proteinExistence type="predicted"/>
<dbReference type="EMBL" id="JABTTQ020000007">
    <property type="protein sequence ID" value="KAK6152246.1"/>
    <property type="molecule type" value="Genomic_DNA"/>
</dbReference>
<comment type="caution">
    <text evidence="2">The sequence shown here is derived from an EMBL/GenBank/DDBJ whole genome shotgun (WGS) entry which is preliminary data.</text>
</comment>
<feature type="region of interest" description="Disordered" evidence="1">
    <location>
        <begin position="211"/>
        <end position="232"/>
    </location>
</feature>
<dbReference type="Pfam" id="PF13450">
    <property type="entry name" value="NAD_binding_8"/>
    <property type="match status" value="1"/>
</dbReference>
<dbReference type="PANTHER" id="PTHR46313:SF3">
    <property type="entry name" value="PROLYCOPENE ISOMERASE, CHLOROPLASTIC"/>
    <property type="match status" value="1"/>
</dbReference>
<gene>
    <name evidence="2" type="ORF">DH2020_014881</name>
</gene>
<evidence type="ECO:0008006" key="4">
    <source>
        <dbReference type="Google" id="ProtNLM"/>
    </source>
</evidence>
<dbReference type="PANTHER" id="PTHR46313">
    <property type="match status" value="1"/>
</dbReference>
<dbReference type="InterPro" id="IPR036188">
    <property type="entry name" value="FAD/NAD-bd_sf"/>
</dbReference>
<organism evidence="2 3">
    <name type="scientific">Rehmannia glutinosa</name>
    <name type="common">Chinese foxglove</name>
    <dbReference type="NCBI Taxonomy" id="99300"/>
    <lineage>
        <taxon>Eukaryota</taxon>
        <taxon>Viridiplantae</taxon>
        <taxon>Streptophyta</taxon>
        <taxon>Embryophyta</taxon>
        <taxon>Tracheophyta</taxon>
        <taxon>Spermatophyta</taxon>
        <taxon>Magnoliopsida</taxon>
        <taxon>eudicotyledons</taxon>
        <taxon>Gunneridae</taxon>
        <taxon>Pentapetalae</taxon>
        <taxon>asterids</taxon>
        <taxon>lamiids</taxon>
        <taxon>Lamiales</taxon>
        <taxon>Orobanchaceae</taxon>
        <taxon>Rehmannieae</taxon>
        <taxon>Rehmannia</taxon>
    </lineage>
</organism>
<dbReference type="SUPFAM" id="SSF51905">
    <property type="entry name" value="FAD/NAD(P)-binding domain"/>
    <property type="match status" value="1"/>
</dbReference>
<reference evidence="2 3" key="1">
    <citation type="journal article" date="2021" name="Comput. Struct. Biotechnol. J.">
        <title>De novo genome assembly of the potent medicinal plant Rehmannia glutinosa using nanopore technology.</title>
        <authorList>
            <person name="Ma L."/>
            <person name="Dong C."/>
            <person name="Song C."/>
            <person name="Wang X."/>
            <person name="Zheng X."/>
            <person name="Niu Y."/>
            <person name="Chen S."/>
            <person name="Feng W."/>
        </authorList>
    </citation>
    <scope>NUCLEOTIDE SEQUENCE [LARGE SCALE GENOMIC DNA]</scope>
    <source>
        <strain evidence="2">DH-2019</strain>
    </source>
</reference>
<evidence type="ECO:0000256" key="1">
    <source>
        <dbReference type="SAM" id="MobiDB-lite"/>
    </source>
</evidence>
<sequence length="284" mass="31489">MNILTCGLSSPPSIFSYYNANKFLSNQKPRIHDHLKSQNLSNHQIHAKKYTKRNNVFTVKSVVDVEKMVVEVSGNGSIGGGDKNSSYLYDAIVIGSGIGGLVTATQLAVKGAKVLVLEKYVIPGGSAGFYERDGFKFDVGSSVMFVIPLCVTLVMKTICDVPRDEHNVVDRDVQPVDGYHNFEVEENNHSDDVRNVNDIWDGLEVIRESPSNDYNGDAFTTPPRTDFNQGTGEENQFTNENLFSSVGSTSRVVPIDIDLNVDQVFDTKKELQEVVHMIALKYNF</sequence>
<evidence type="ECO:0000313" key="2">
    <source>
        <dbReference type="EMBL" id="KAK6152246.1"/>
    </source>
</evidence>